<comment type="subcellular location">
    <subcellularLocation>
        <location evidence="1">Mitochondrion inner membrane</location>
        <topology evidence="1">Single-pass membrane protein</topology>
    </subcellularLocation>
</comment>
<feature type="transmembrane region" description="Helical" evidence="14">
    <location>
        <begin position="83"/>
        <end position="101"/>
    </location>
</feature>
<name>A0A023FN22_AMBCJ</name>
<evidence type="ECO:0000313" key="15">
    <source>
        <dbReference type="EMBL" id="JAC23157.1"/>
    </source>
</evidence>
<feature type="non-terminal residue" evidence="15">
    <location>
        <position position="1"/>
    </location>
</feature>
<protein>
    <recommendedName>
        <fullName evidence="3">NADH dehydrogenase [ubiquinone] 1 beta subcomplex subunit 4</fullName>
    </recommendedName>
    <alternativeName>
        <fullName evidence="12">Complex I-B15</fullName>
    </alternativeName>
    <alternativeName>
        <fullName evidence="13">NADH-ubiquinone oxidoreductase B15 subunit</fullName>
    </alternativeName>
</protein>
<evidence type="ECO:0000256" key="12">
    <source>
        <dbReference type="ARBA" id="ARBA00030212"/>
    </source>
</evidence>
<dbReference type="PANTHER" id="PTHR15469:SF0">
    <property type="entry name" value="NADH DEHYDROGENASE [UBIQUINONE] 1 BETA SUBCOMPLEX SUBUNIT 4"/>
    <property type="match status" value="1"/>
</dbReference>
<reference evidence="15" key="1">
    <citation type="submission" date="2014-03" db="EMBL/GenBank/DDBJ databases">
        <title>The sialotranscriptome of Amblyomma triste, Amblyomma parvum and Amblyomma cajennense ticks, uncovered by 454-based RNA-seq.</title>
        <authorList>
            <person name="Garcia G.R."/>
            <person name="Gardinassi L.G."/>
            <person name="Ribeiro J.M."/>
            <person name="Anatriello E."/>
            <person name="Ferreira B.R."/>
            <person name="Moreira H.N."/>
            <person name="Mafra C."/>
            <person name="Olegario M.M."/>
            <person name="Szabo P.J."/>
            <person name="Miranda-Santos I.K."/>
            <person name="Maruyama S.R."/>
        </authorList>
    </citation>
    <scope>NUCLEOTIDE SEQUENCE</scope>
    <source>
        <strain evidence="15">Uberlandia</strain>
        <tissue evidence="15">Salivary glands</tissue>
    </source>
</reference>
<keyword evidence="9 14" id="KW-1133">Transmembrane helix</keyword>
<dbReference type="GO" id="GO:0005743">
    <property type="term" value="C:mitochondrial inner membrane"/>
    <property type="evidence" value="ECO:0007669"/>
    <property type="project" value="UniProtKB-SubCell"/>
</dbReference>
<keyword evidence="11 14" id="KW-0472">Membrane</keyword>
<sequence length="127" mass="15072">HTLAYRQPSAIRVDTELSPEEKRLIQERAKLRAQLKQEYVRQITDPHKQAAGGTLFDPQMVRFHAARANSMIYEHFRPTVRGGWQWFSLTLLPMIILGYVVHNDRKEFERKCRTGEIPYKDRMFKMV</sequence>
<dbReference type="AlphaFoldDB" id="A0A023FN22"/>
<dbReference type="PANTHER" id="PTHR15469">
    <property type="entry name" value="NADH-UBIQUINONE OXIDOREDUCTASE B15 SUBUNIT"/>
    <property type="match status" value="1"/>
</dbReference>
<evidence type="ECO:0000256" key="10">
    <source>
        <dbReference type="ARBA" id="ARBA00023128"/>
    </source>
</evidence>
<evidence type="ECO:0000256" key="14">
    <source>
        <dbReference type="SAM" id="Phobius"/>
    </source>
</evidence>
<evidence type="ECO:0000256" key="11">
    <source>
        <dbReference type="ARBA" id="ARBA00023136"/>
    </source>
</evidence>
<keyword evidence="4" id="KW-0813">Transport</keyword>
<evidence type="ECO:0000256" key="1">
    <source>
        <dbReference type="ARBA" id="ARBA00004434"/>
    </source>
</evidence>
<proteinExistence type="evidence at transcript level"/>
<evidence type="ECO:0000256" key="13">
    <source>
        <dbReference type="ARBA" id="ARBA00030987"/>
    </source>
</evidence>
<dbReference type="Pfam" id="PF07225">
    <property type="entry name" value="NDUF_B4"/>
    <property type="match status" value="1"/>
</dbReference>
<dbReference type="InterPro" id="IPR009866">
    <property type="entry name" value="NADH_UbQ_OxRdtase_NDUFB4_su"/>
</dbReference>
<keyword evidence="5" id="KW-0679">Respiratory chain</keyword>
<evidence type="ECO:0000256" key="7">
    <source>
        <dbReference type="ARBA" id="ARBA00022792"/>
    </source>
</evidence>
<evidence type="ECO:0000256" key="8">
    <source>
        <dbReference type="ARBA" id="ARBA00022982"/>
    </source>
</evidence>
<comment type="similarity">
    <text evidence="2">Belongs to the complex I NDUFB4 subunit family.</text>
</comment>
<evidence type="ECO:0000256" key="5">
    <source>
        <dbReference type="ARBA" id="ARBA00022660"/>
    </source>
</evidence>
<evidence type="ECO:0000256" key="9">
    <source>
        <dbReference type="ARBA" id="ARBA00022989"/>
    </source>
</evidence>
<accession>A0A023FN22</accession>
<evidence type="ECO:0000256" key="4">
    <source>
        <dbReference type="ARBA" id="ARBA00022448"/>
    </source>
</evidence>
<evidence type="ECO:0000256" key="3">
    <source>
        <dbReference type="ARBA" id="ARBA00018681"/>
    </source>
</evidence>
<dbReference type="EMBL" id="GBBK01001325">
    <property type="protein sequence ID" value="JAC23157.1"/>
    <property type="molecule type" value="mRNA"/>
</dbReference>
<evidence type="ECO:0000256" key="2">
    <source>
        <dbReference type="ARBA" id="ARBA00007260"/>
    </source>
</evidence>
<organism evidence="15">
    <name type="scientific">Amblyomma cajennense</name>
    <name type="common">Cayenne tick</name>
    <name type="synonym">Acarus cajennensis</name>
    <dbReference type="NCBI Taxonomy" id="34607"/>
    <lineage>
        <taxon>Eukaryota</taxon>
        <taxon>Metazoa</taxon>
        <taxon>Ecdysozoa</taxon>
        <taxon>Arthropoda</taxon>
        <taxon>Chelicerata</taxon>
        <taxon>Arachnida</taxon>
        <taxon>Acari</taxon>
        <taxon>Parasitiformes</taxon>
        <taxon>Ixodida</taxon>
        <taxon>Ixodoidea</taxon>
        <taxon>Ixodidae</taxon>
        <taxon>Amblyomminae</taxon>
        <taxon>Amblyomma</taxon>
    </lineage>
</organism>
<keyword evidence="7" id="KW-0999">Mitochondrion inner membrane</keyword>
<evidence type="ECO:0000256" key="6">
    <source>
        <dbReference type="ARBA" id="ARBA00022692"/>
    </source>
</evidence>
<keyword evidence="8" id="KW-0249">Electron transport</keyword>
<keyword evidence="6 14" id="KW-0812">Transmembrane</keyword>
<keyword evidence="10" id="KW-0496">Mitochondrion</keyword>